<dbReference type="Proteomes" id="UP001341281">
    <property type="component" value="Chromosome 01"/>
</dbReference>
<reference evidence="3 4" key="1">
    <citation type="submission" date="2024-02" db="EMBL/GenBank/DDBJ databases">
        <title>High-quality chromosome-scale genome assembly of Pensacola bahiagrass (Paspalum notatum Flugge var. saurae).</title>
        <authorList>
            <person name="Vega J.M."/>
            <person name="Podio M."/>
            <person name="Orjuela J."/>
            <person name="Siena L.A."/>
            <person name="Pessino S.C."/>
            <person name="Combes M.C."/>
            <person name="Mariac C."/>
            <person name="Albertini E."/>
            <person name="Pupilli F."/>
            <person name="Ortiz J.P.A."/>
            <person name="Leblanc O."/>
        </authorList>
    </citation>
    <scope>NUCLEOTIDE SEQUENCE [LARGE SCALE GENOMIC DNA]</scope>
    <source>
        <strain evidence="3">R1</strain>
        <tissue evidence="3">Leaf</tissue>
    </source>
</reference>
<accession>A0AAQ3PKL4</accession>
<evidence type="ECO:0000256" key="1">
    <source>
        <dbReference type="ARBA" id="ARBA00004167"/>
    </source>
</evidence>
<dbReference type="EMBL" id="CP144745">
    <property type="protein sequence ID" value="WVZ52040.1"/>
    <property type="molecule type" value="Genomic_DNA"/>
</dbReference>
<organism evidence="3 4">
    <name type="scientific">Paspalum notatum var. saurae</name>
    <dbReference type="NCBI Taxonomy" id="547442"/>
    <lineage>
        <taxon>Eukaryota</taxon>
        <taxon>Viridiplantae</taxon>
        <taxon>Streptophyta</taxon>
        <taxon>Embryophyta</taxon>
        <taxon>Tracheophyta</taxon>
        <taxon>Spermatophyta</taxon>
        <taxon>Magnoliopsida</taxon>
        <taxon>Liliopsida</taxon>
        <taxon>Poales</taxon>
        <taxon>Poaceae</taxon>
        <taxon>PACMAD clade</taxon>
        <taxon>Panicoideae</taxon>
        <taxon>Andropogonodae</taxon>
        <taxon>Paspaleae</taxon>
        <taxon>Paspalinae</taxon>
        <taxon>Paspalum</taxon>
    </lineage>
</organism>
<dbReference type="GO" id="GO:0016020">
    <property type="term" value="C:membrane"/>
    <property type="evidence" value="ECO:0007669"/>
    <property type="project" value="UniProtKB-SubCell"/>
</dbReference>
<proteinExistence type="predicted"/>
<dbReference type="Pfam" id="PF12819">
    <property type="entry name" value="Malectin_like"/>
    <property type="match status" value="1"/>
</dbReference>
<evidence type="ECO:0000313" key="4">
    <source>
        <dbReference type="Proteomes" id="UP001341281"/>
    </source>
</evidence>
<evidence type="ECO:0000259" key="2">
    <source>
        <dbReference type="Pfam" id="PF12819"/>
    </source>
</evidence>
<gene>
    <name evidence="3" type="ORF">U9M48_003135</name>
</gene>
<name>A0AAQ3PKL4_PASNO</name>
<feature type="domain" description="Malectin-like" evidence="2">
    <location>
        <begin position="18"/>
        <end position="135"/>
    </location>
</feature>
<evidence type="ECO:0000313" key="3">
    <source>
        <dbReference type="EMBL" id="WVZ52040.1"/>
    </source>
</evidence>
<keyword evidence="4" id="KW-1185">Reference proteome</keyword>
<dbReference type="AlphaFoldDB" id="A0AAQ3PKL4"/>
<comment type="subcellular location">
    <subcellularLocation>
        <location evidence="1">Membrane</location>
        <topology evidence="1">Single-pass membrane protein</topology>
    </subcellularLocation>
</comment>
<protein>
    <recommendedName>
        <fullName evidence="2">Malectin-like domain-containing protein</fullName>
    </recommendedName>
</protein>
<dbReference type="InterPro" id="IPR024788">
    <property type="entry name" value="Malectin-like_Carb-bd_dom"/>
</dbReference>
<sequence>MTSTTGYGRVVQDAINGVVKNSPNDTYGAPSAVMRSVSTPANSSTMDLYWVLDASMDNTDDLKAKYNVVLYFAEDEFRQFDVLLDNNVIVAQGFRPQQMVTTVLTRTVQGSTSHIPFVAAPNSKPPLISAMEIFLVRPCNKTVK</sequence>